<dbReference type="AlphaFoldDB" id="A0A8J5GCC6"/>
<dbReference type="InterPro" id="IPR002885">
    <property type="entry name" value="PPR_rpt"/>
</dbReference>
<dbReference type="FunFam" id="1.25.40.10:FF:000470">
    <property type="entry name" value="Pentatricopeptide repeat-containing protein At5g66520"/>
    <property type="match status" value="1"/>
</dbReference>
<dbReference type="Pfam" id="PF01535">
    <property type="entry name" value="PPR"/>
    <property type="match status" value="1"/>
</dbReference>
<feature type="repeat" description="PPR" evidence="3">
    <location>
        <begin position="209"/>
        <end position="243"/>
    </location>
</feature>
<evidence type="ECO:0000256" key="1">
    <source>
        <dbReference type="ARBA" id="ARBA00006643"/>
    </source>
</evidence>
<dbReference type="GO" id="GO:0003723">
    <property type="term" value="F:RNA binding"/>
    <property type="evidence" value="ECO:0007669"/>
    <property type="project" value="InterPro"/>
</dbReference>
<keyword evidence="5" id="KW-1185">Reference proteome</keyword>
<dbReference type="NCBIfam" id="TIGR00756">
    <property type="entry name" value="PPR"/>
    <property type="match status" value="5"/>
</dbReference>
<feature type="repeat" description="PPR" evidence="3">
    <location>
        <begin position="77"/>
        <end position="111"/>
    </location>
</feature>
<protein>
    <recommendedName>
        <fullName evidence="6">Chlororespiratory reduction 4</fullName>
    </recommendedName>
</protein>
<organism evidence="4 5">
    <name type="scientific">Zingiber officinale</name>
    <name type="common">Ginger</name>
    <name type="synonym">Amomum zingiber</name>
    <dbReference type="NCBI Taxonomy" id="94328"/>
    <lineage>
        <taxon>Eukaryota</taxon>
        <taxon>Viridiplantae</taxon>
        <taxon>Streptophyta</taxon>
        <taxon>Embryophyta</taxon>
        <taxon>Tracheophyta</taxon>
        <taxon>Spermatophyta</taxon>
        <taxon>Magnoliopsida</taxon>
        <taxon>Liliopsida</taxon>
        <taxon>Zingiberales</taxon>
        <taxon>Zingiberaceae</taxon>
        <taxon>Zingiber</taxon>
    </lineage>
</organism>
<evidence type="ECO:0008006" key="6">
    <source>
        <dbReference type="Google" id="ProtNLM"/>
    </source>
</evidence>
<accession>A0A8J5GCC6</accession>
<dbReference type="EMBL" id="JACMSC010000010">
    <property type="protein sequence ID" value="KAG6505695.1"/>
    <property type="molecule type" value="Genomic_DNA"/>
</dbReference>
<feature type="repeat" description="PPR" evidence="3">
    <location>
        <begin position="178"/>
        <end position="208"/>
    </location>
</feature>
<dbReference type="Pfam" id="PF13041">
    <property type="entry name" value="PPR_2"/>
    <property type="match status" value="3"/>
</dbReference>
<dbReference type="PROSITE" id="PS51375">
    <property type="entry name" value="PPR"/>
    <property type="match status" value="4"/>
</dbReference>
<evidence type="ECO:0000313" key="5">
    <source>
        <dbReference type="Proteomes" id="UP000734854"/>
    </source>
</evidence>
<dbReference type="FunFam" id="1.25.40.10:FF:000184">
    <property type="entry name" value="Pentatricopeptide repeat-containing protein, chloroplastic"/>
    <property type="match status" value="1"/>
</dbReference>
<comment type="caution">
    <text evidence="4">The sequence shown here is derived from an EMBL/GenBank/DDBJ whole genome shotgun (WGS) entry which is preliminary data.</text>
</comment>
<dbReference type="Proteomes" id="UP000734854">
    <property type="component" value="Unassembled WGS sequence"/>
</dbReference>
<gene>
    <name evidence="4" type="ORF">ZIOFF_038060</name>
</gene>
<keyword evidence="2" id="KW-0677">Repeat</keyword>
<dbReference type="InterPro" id="IPR046960">
    <property type="entry name" value="PPR_At4g14850-like_plant"/>
</dbReference>
<dbReference type="InterPro" id="IPR046848">
    <property type="entry name" value="E_motif"/>
</dbReference>
<evidence type="ECO:0000313" key="4">
    <source>
        <dbReference type="EMBL" id="KAG6505695.1"/>
    </source>
</evidence>
<name>A0A8J5GCC6_ZINOF</name>
<dbReference type="GO" id="GO:0009451">
    <property type="term" value="P:RNA modification"/>
    <property type="evidence" value="ECO:0007669"/>
    <property type="project" value="InterPro"/>
</dbReference>
<feature type="repeat" description="PPR" evidence="3">
    <location>
        <begin position="310"/>
        <end position="344"/>
    </location>
</feature>
<proteinExistence type="inferred from homology"/>
<sequence>MPPSFTKYLKSDRRTLCLLRHPHLSLRGAHQIHAHLLVSGFISDPYAAGKLAAFCAVSPRGDLRHATLLFRRLPCRSAFLWNTMIRAHVERGQAGDALSLYRDMLAAGFLPNNYTFSFLLRACVDRDSLSDGQKFHALIVELGWEAYDFVQNGLLHMYSSCGCLRSARKLFDGSPDRDVVSWTAMLTGYAKQGQMANARELFNRMPERNVVSWSTLIGMYAQFGRFKEALDVFNEMQVCGIQPNQAAIVGALSACGSLGALDQGMWIHAFARRNAMELNRILGTALIDMYAKCGCIESAVEVFELMLERDVFAYTAMISGLSNNGCIKEALGLFSRMEEERVRPNEVTFICALSACARIGFVDQGRMIFESMDGVYYIKPGVEHYGCLVDLLGRAGLVEEAKKVVSEMPMEPDSYVLGALLNACGMHGVTELGRETIEDLKKLRLDHGGIHVLMSNMYASADQWENVAKARRAMEVRQAMKVPGCSMVEVDGVAYEFVAGDRSHKQIKEIISAIRGIDKQLRSFSNDPSAI</sequence>
<dbReference type="PANTHER" id="PTHR47926">
    <property type="entry name" value="PENTATRICOPEPTIDE REPEAT-CONTAINING PROTEIN"/>
    <property type="match status" value="1"/>
</dbReference>
<dbReference type="Pfam" id="PF20431">
    <property type="entry name" value="E_motif"/>
    <property type="match status" value="1"/>
</dbReference>
<reference evidence="4 5" key="1">
    <citation type="submission" date="2020-08" db="EMBL/GenBank/DDBJ databases">
        <title>Plant Genome Project.</title>
        <authorList>
            <person name="Zhang R.-G."/>
        </authorList>
    </citation>
    <scope>NUCLEOTIDE SEQUENCE [LARGE SCALE GENOMIC DNA]</scope>
    <source>
        <tissue evidence="4">Rhizome</tissue>
    </source>
</reference>
<dbReference type="PANTHER" id="PTHR47926:SF416">
    <property type="entry name" value="(WILD MALAYSIAN BANANA) HYPOTHETICAL PROTEIN"/>
    <property type="match status" value="1"/>
</dbReference>
<evidence type="ECO:0000256" key="2">
    <source>
        <dbReference type="ARBA" id="ARBA00022737"/>
    </source>
</evidence>
<dbReference type="FunFam" id="1.25.40.10:FF:000333">
    <property type="entry name" value="Pentatricopeptide repeat-containing protein"/>
    <property type="match status" value="1"/>
</dbReference>
<evidence type="ECO:0000256" key="3">
    <source>
        <dbReference type="PROSITE-ProRule" id="PRU00708"/>
    </source>
</evidence>
<dbReference type="OrthoDB" id="185373at2759"/>
<comment type="similarity">
    <text evidence="1">Belongs to the PPR family. PCMP-H subfamily.</text>
</comment>